<protein>
    <submittedName>
        <fullName evidence="3">Lipase/esterase</fullName>
    </submittedName>
</protein>
<reference evidence="3" key="2">
    <citation type="submission" date="2020-09" db="EMBL/GenBank/DDBJ databases">
        <authorList>
            <person name="Sun Q."/>
            <person name="Zhou Y."/>
        </authorList>
    </citation>
    <scope>NUCLEOTIDE SEQUENCE</scope>
    <source>
        <strain evidence="3">CGMCC 4.7308</strain>
    </source>
</reference>
<evidence type="ECO:0000313" key="4">
    <source>
        <dbReference type="Proteomes" id="UP000655208"/>
    </source>
</evidence>
<dbReference type="InterPro" id="IPR029058">
    <property type="entry name" value="AB_hydrolase_fold"/>
</dbReference>
<dbReference type="PANTHER" id="PTHR48081">
    <property type="entry name" value="AB HYDROLASE SUPERFAMILY PROTEIN C4A8.06C"/>
    <property type="match status" value="1"/>
</dbReference>
<evidence type="ECO:0000259" key="2">
    <source>
        <dbReference type="Pfam" id="PF07859"/>
    </source>
</evidence>
<proteinExistence type="predicted"/>
<dbReference type="Proteomes" id="UP000655208">
    <property type="component" value="Unassembled WGS sequence"/>
</dbReference>
<keyword evidence="1" id="KW-0378">Hydrolase</keyword>
<name>A0A917SQ94_9ACTN</name>
<dbReference type="Gene3D" id="3.40.50.1820">
    <property type="entry name" value="alpha/beta hydrolase"/>
    <property type="match status" value="1"/>
</dbReference>
<comment type="caution">
    <text evidence="3">The sequence shown here is derived from an EMBL/GenBank/DDBJ whole genome shotgun (WGS) entry which is preliminary data.</text>
</comment>
<dbReference type="RefSeq" id="WP_188940411.1">
    <property type="nucleotide sequence ID" value="NZ_BMNA01000002.1"/>
</dbReference>
<feature type="domain" description="Alpha/beta hydrolase fold-3" evidence="2">
    <location>
        <begin position="81"/>
        <end position="287"/>
    </location>
</feature>
<reference evidence="3" key="1">
    <citation type="journal article" date="2014" name="Int. J. Syst. Evol. Microbiol.">
        <title>Complete genome sequence of Corynebacterium casei LMG S-19264T (=DSM 44701T), isolated from a smear-ripened cheese.</title>
        <authorList>
            <consortium name="US DOE Joint Genome Institute (JGI-PGF)"/>
            <person name="Walter F."/>
            <person name="Albersmeier A."/>
            <person name="Kalinowski J."/>
            <person name="Ruckert C."/>
        </authorList>
    </citation>
    <scope>NUCLEOTIDE SEQUENCE</scope>
    <source>
        <strain evidence="3">CGMCC 4.7308</strain>
    </source>
</reference>
<dbReference type="InterPro" id="IPR050300">
    <property type="entry name" value="GDXG_lipolytic_enzyme"/>
</dbReference>
<dbReference type="AlphaFoldDB" id="A0A917SQ94"/>
<dbReference type="Pfam" id="PF07859">
    <property type="entry name" value="Abhydrolase_3"/>
    <property type="match status" value="1"/>
</dbReference>
<organism evidence="3 4">
    <name type="scientific">Nakamurella endophytica</name>
    <dbReference type="NCBI Taxonomy" id="1748367"/>
    <lineage>
        <taxon>Bacteria</taxon>
        <taxon>Bacillati</taxon>
        <taxon>Actinomycetota</taxon>
        <taxon>Actinomycetes</taxon>
        <taxon>Nakamurellales</taxon>
        <taxon>Nakamurellaceae</taxon>
        <taxon>Nakamurella</taxon>
    </lineage>
</organism>
<evidence type="ECO:0000313" key="3">
    <source>
        <dbReference type="EMBL" id="GGL92256.1"/>
    </source>
</evidence>
<sequence length="314" mass="33721">MVLDDEVRAFLDDKPDSGHPDRTVAQRRTAIRSAGDELFRRHGRAGEDVHSVADVAVPTGTVPLRVRVYRPSSATGLPVHVFLHGGGFWLGSVDEPVNDALCRTRARAADCVVVAVDYRLAPEHPFPTAVEDCYAGLLWAVEHAHEWGGDPERSTIGGVSAGANLAAAVVLACRDRGGPTVDLQLLEVPVLDLSLQTMRTSGVGDDFGITVAEMQWCAELYLAGPAEALQPLASPLLAGDLTGLPPAHIMTAEHDPLRLDGHRYAARLREAGVEVTATEYPGAVHGSLALTGRWPPARRWQQDAADALRRACHR</sequence>
<dbReference type="EMBL" id="BMNA01000002">
    <property type="protein sequence ID" value="GGL92256.1"/>
    <property type="molecule type" value="Genomic_DNA"/>
</dbReference>
<evidence type="ECO:0000256" key="1">
    <source>
        <dbReference type="ARBA" id="ARBA00022801"/>
    </source>
</evidence>
<dbReference type="SUPFAM" id="SSF53474">
    <property type="entry name" value="alpha/beta-Hydrolases"/>
    <property type="match status" value="1"/>
</dbReference>
<accession>A0A917SQ94</accession>
<gene>
    <name evidence="3" type="ORF">GCM10011594_10030</name>
</gene>
<keyword evidence="4" id="KW-1185">Reference proteome</keyword>
<dbReference type="InterPro" id="IPR013094">
    <property type="entry name" value="AB_hydrolase_3"/>
</dbReference>
<dbReference type="PANTHER" id="PTHR48081:SF8">
    <property type="entry name" value="ALPHA_BETA HYDROLASE FOLD-3 DOMAIN-CONTAINING PROTEIN-RELATED"/>
    <property type="match status" value="1"/>
</dbReference>
<dbReference type="GO" id="GO:0016787">
    <property type="term" value="F:hydrolase activity"/>
    <property type="evidence" value="ECO:0007669"/>
    <property type="project" value="UniProtKB-KW"/>
</dbReference>